<evidence type="ECO:0000256" key="2">
    <source>
        <dbReference type="SAM" id="Phobius"/>
    </source>
</evidence>
<gene>
    <name evidence="3" type="ORF">A2319_04665</name>
</gene>
<dbReference type="GO" id="GO:0043683">
    <property type="term" value="P:type IV pilus assembly"/>
    <property type="evidence" value="ECO:0007669"/>
    <property type="project" value="InterPro"/>
</dbReference>
<protein>
    <recommendedName>
        <fullName evidence="5">Type 4a pilus biogenesis protein PilO</fullName>
    </recommendedName>
</protein>
<dbReference type="Proteomes" id="UP000176420">
    <property type="component" value="Unassembled WGS sequence"/>
</dbReference>
<evidence type="ECO:0000256" key="1">
    <source>
        <dbReference type="SAM" id="Coils"/>
    </source>
</evidence>
<feature type="coiled-coil region" evidence="1">
    <location>
        <begin position="63"/>
        <end position="93"/>
    </location>
</feature>
<keyword evidence="2" id="KW-0472">Membrane</keyword>
<keyword evidence="2" id="KW-1133">Transmembrane helix</keyword>
<evidence type="ECO:0008006" key="5">
    <source>
        <dbReference type="Google" id="ProtNLM"/>
    </source>
</evidence>
<keyword evidence="1" id="KW-0175">Coiled coil</keyword>
<proteinExistence type="predicted"/>
<accession>A0A1G2BER8</accession>
<dbReference type="GO" id="GO:0043107">
    <property type="term" value="P:type IV pilus-dependent motility"/>
    <property type="evidence" value="ECO:0007669"/>
    <property type="project" value="InterPro"/>
</dbReference>
<dbReference type="EMBL" id="MHKI01000006">
    <property type="protein sequence ID" value="OGY87711.1"/>
    <property type="molecule type" value="Genomic_DNA"/>
</dbReference>
<organism evidence="3 4">
    <name type="scientific">Candidatus Kerfeldbacteria bacterium RIFOXYB2_FULL_38_14</name>
    <dbReference type="NCBI Taxonomy" id="1798547"/>
    <lineage>
        <taxon>Bacteria</taxon>
        <taxon>Candidatus Kerfeldiibacteriota</taxon>
    </lineage>
</organism>
<evidence type="ECO:0000313" key="4">
    <source>
        <dbReference type="Proteomes" id="UP000176420"/>
    </source>
</evidence>
<name>A0A1G2BER8_9BACT</name>
<sequence length="221" mass="24822">MKNSTPKNKNNKLLIFLKKYFIWLAIFEVIIIFTLSWLFLIQGAYFSLTDAKKPKDNSPELLLNQKQQELASLEKLQADYQQLNQERLQYALQILPAQIEPTLLISRLESFAQAAKINMTSIDVSQNAAGATDDKNAKPAQVDNPADEQSVSFANKNIGSTLITMNVELQDKSYAGVKNFLASLSSFTPVLELSSLTYAEGTNNFGLQLRTYYLISPDDEK</sequence>
<keyword evidence="2" id="KW-0812">Transmembrane</keyword>
<feature type="transmembrane region" description="Helical" evidence="2">
    <location>
        <begin position="20"/>
        <end position="40"/>
    </location>
</feature>
<comment type="caution">
    <text evidence="3">The sequence shown here is derived from an EMBL/GenBank/DDBJ whole genome shotgun (WGS) entry which is preliminary data.</text>
</comment>
<evidence type="ECO:0000313" key="3">
    <source>
        <dbReference type="EMBL" id="OGY87711.1"/>
    </source>
</evidence>
<reference evidence="3 4" key="1">
    <citation type="journal article" date="2016" name="Nat. Commun.">
        <title>Thousands of microbial genomes shed light on interconnected biogeochemical processes in an aquifer system.</title>
        <authorList>
            <person name="Anantharaman K."/>
            <person name="Brown C.T."/>
            <person name="Hug L.A."/>
            <person name="Sharon I."/>
            <person name="Castelle C.J."/>
            <person name="Probst A.J."/>
            <person name="Thomas B.C."/>
            <person name="Singh A."/>
            <person name="Wilkins M.J."/>
            <person name="Karaoz U."/>
            <person name="Brodie E.L."/>
            <person name="Williams K.H."/>
            <person name="Hubbard S.S."/>
            <person name="Banfield J.F."/>
        </authorList>
    </citation>
    <scope>NUCLEOTIDE SEQUENCE [LARGE SCALE GENOMIC DNA]</scope>
</reference>
<dbReference type="AlphaFoldDB" id="A0A1G2BER8"/>